<reference evidence="1 2" key="1">
    <citation type="submission" date="2022-10" db="EMBL/GenBank/DDBJ databases">
        <title>Defluviimonas sp. nov., isolated from ocean surface sediments.</title>
        <authorList>
            <person name="He W."/>
            <person name="Wang L."/>
            <person name="Zhang D.-F."/>
        </authorList>
    </citation>
    <scope>NUCLEOTIDE SEQUENCE [LARGE SCALE GENOMIC DNA]</scope>
    <source>
        <strain evidence="1 2">WL0024</strain>
    </source>
</reference>
<sequence length="310" mass="34029">MIATYAQPPEGEPWKRIGGEAVQLSARPARLAAKIAAVVIVTGLVLSQVLGGQNARTAPSNAEIRALARDAHLVVGDVPLVVPHVALPDQVSMGAYFSLNRKGAKEEWIRRRDEFRAATSSPGSAPSLDDIRIWVRPYSLNDEFYEQWSKLCDQLTRLWARSVCRDPWAPLTQALPRDFHLADDRRFAESFRYHGSAGGGRLSDSLLAMSLVRGQVSIDCRQDGSSTTKHCLAALPVEKHLVAVWSVWESEQEPAREQAEREGRAIAAFVSYALGQSEDFDALITLACQTRRPGSGASGIPRMPPYPCVD</sequence>
<protein>
    <recommendedName>
        <fullName evidence="3">TIGR04255 family protein</fullName>
    </recommendedName>
</protein>
<keyword evidence="2" id="KW-1185">Reference proteome</keyword>
<evidence type="ECO:0000313" key="1">
    <source>
        <dbReference type="EMBL" id="MCU9847377.1"/>
    </source>
</evidence>
<dbReference type="Proteomes" id="UP001209535">
    <property type="component" value="Unassembled WGS sequence"/>
</dbReference>
<comment type="caution">
    <text evidence="1">The sequence shown here is derived from an EMBL/GenBank/DDBJ whole genome shotgun (WGS) entry which is preliminary data.</text>
</comment>
<name>A0ABT2X0B5_9RHOB</name>
<evidence type="ECO:0000313" key="2">
    <source>
        <dbReference type="Proteomes" id="UP001209535"/>
    </source>
</evidence>
<proteinExistence type="predicted"/>
<dbReference type="EMBL" id="JAOVQO010000004">
    <property type="protein sequence ID" value="MCU9847377.1"/>
    <property type="molecule type" value="Genomic_DNA"/>
</dbReference>
<evidence type="ECO:0008006" key="3">
    <source>
        <dbReference type="Google" id="ProtNLM"/>
    </source>
</evidence>
<organism evidence="1 2">
    <name type="scientific">Albidovulum salinarum</name>
    <dbReference type="NCBI Taxonomy" id="2984153"/>
    <lineage>
        <taxon>Bacteria</taxon>
        <taxon>Pseudomonadati</taxon>
        <taxon>Pseudomonadota</taxon>
        <taxon>Alphaproteobacteria</taxon>
        <taxon>Rhodobacterales</taxon>
        <taxon>Paracoccaceae</taxon>
        <taxon>Albidovulum</taxon>
    </lineage>
</organism>
<gene>
    <name evidence="1" type="ORF">OEZ60_05105</name>
</gene>
<accession>A0ABT2X0B5</accession>